<keyword evidence="2" id="KW-1185">Reference proteome</keyword>
<sequence length="83" mass="9996">MRLRDDRWARTVTDWIPRDVRRAPGRAPLRWSDFFAKSLNDRFDALRVPRASRIHRSTVARGRDEWRGYWRSLEQIDGQRGDS</sequence>
<organism evidence="3">
    <name type="scientific">Nippostrongylus brasiliensis</name>
    <name type="common">Rat hookworm</name>
    <dbReference type="NCBI Taxonomy" id="27835"/>
    <lineage>
        <taxon>Eukaryota</taxon>
        <taxon>Metazoa</taxon>
        <taxon>Ecdysozoa</taxon>
        <taxon>Nematoda</taxon>
        <taxon>Chromadorea</taxon>
        <taxon>Rhabditida</taxon>
        <taxon>Rhabditina</taxon>
        <taxon>Rhabditomorpha</taxon>
        <taxon>Strongyloidea</taxon>
        <taxon>Heligmosomidae</taxon>
        <taxon>Nippostrongylus</taxon>
    </lineage>
</organism>
<protein>
    <submittedName>
        <fullName evidence="3">Transposase</fullName>
    </submittedName>
</protein>
<gene>
    <name evidence="1" type="ORF">NBR_LOCUS7733</name>
</gene>
<dbReference type="OMA" id="ITSGTHW"/>
<name>A0A0N4XXK8_NIPBR</name>
<dbReference type="Proteomes" id="UP000271162">
    <property type="component" value="Unassembled WGS sequence"/>
</dbReference>
<accession>A0A0N4XXK8</accession>
<evidence type="ECO:0000313" key="2">
    <source>
        <dbReference type="Proteomes" id="UP000271162"/>
    </source>
</evidence>
<evidence type="ECO:0000313" key="1">
    <source>
        <dbReference type="EMBL" id="VDL71322.1"/>
    </source>
</evidence>
<dbReference type="WBParaSite" id="NBR_0000773201-mRNA-1">
    <property type="protein sequence ID" value="NBR_0000773201-mRNA-1"/>
    <property type="gene ID" value="NBR_0000773201"/>
</dbReference>
<dbReference type="EMBL" id="UYSL01019920">
    <property type="protein sequence ID" value="VDL71322.1"/>
    <property type="molecule type" value="Genomic_DNA"/>
</dbReference>
<proteinExistence type="predicted"/>
<reference evidence="3" key="1">
    <citation type="submission" date="2017-02" db="UniProtKB">
        <authorList>
            <consortium name="WormBaseParasite"/>
        </authorList>
    </citation>
    <scope>IDENTIFICATION</scope>
</reference>
<dbReference type="AlphaFoldDB" id="A0A0N4XXK8"/>
<evidence type="ECO:0000313" key="3">
    <source>
        <dbReference type="WBParaSite" id="NBR_0000773201-mRNA-1"/>
    </source>
</evidence>
<reference evidence="1 2" key="2">
    <citation type="submission" date="2018-11" db="EMBL/GenBank/DDBJ databases">
        <authorList>
            <consortium name="Pathogen Informatics"/>
        </authorList>
    </citation>
    <scope>NUCLEOTIDE SEQUENCE [LARGE SCALE GENOMIC DNA]</scope>
</reference>